<evidence type="ECO:0000256" key="3">
    <source>
        <dbReference type="ARBA" id="ARBA00023163"/>
    </source>
</evidence>
<keyword evidence="1" id="KW-0805">Transcription regulation</keyword>
<dbReference type="AlphaFoldDB" id="A0A419S2L2"/>
<comment type="caution">
    <text evidence="5">The sequence shown here is derived from an EMBL/GenBank/DDBJ whole genome shotgun (WGS) entry which is preliminary data.</text>
</comment>
<accession>A0A419S2L2</accession>
<dbReference type="OrthoDB" id="362473at2"/>
<dbReference type="PANTHER" id="PTHR38445">
    <property type="entry name" value="HTH-TYPE TRANSCRIPTIONAL REPRESSOR YTRA"/>
    <property type="match status" value="1"/>
</dbReference>
<dbReference type="InterPro" id="IPR036388">
    <property type="entry name" value="WH-like_DNA-bd_sf"/>
</dbReference>
<evidence type="ECO:0000256" key="1">
    <source>
        <dbReference type="ARBA" id="ARBA00023015"/>
    </source>
</evidence>
<organism evidence="5 6">
    <name type="scientific">Pelobium manganitolerans</name>
    <dbReference type="NCBI Taxonomy" id="1842495"/>
    <lineage>
        <taxon>Bacteria</taxon>
        <taxon>Pseudomonadati</taxon>
        <taxon>Bacteroidota</taxon>
        <taxon>Sphingobacteriia</taxon>
        <taxon>Sphingobacteriales</taxon>
        <taxon>Sphingobacteriaceae</taxon>
        <taxon>Pelobium</taxon>
    </lineage>
</organism>
<keyword evidence="2" id="KW-0238">DNA-binding</keyword>
<dbReference type="GO" id="GO:0003700">
    <property type="term" value="F:DNA-binding transcription factor activity"/>
    <property type="evidence" value="ECO:0007669"/>
    <property type="project" value="InterPro"/>
</dbReference>
<feature type="domain" description="HTH gntR-type" evidence="4">
    <location>
        <begin position="7"/>
        <end position="75"/>
    </location>
</feature>
<keyword evidence="6" id="KW-1185">Reference proteome</keyword>
<dbReference type="SMART" id="SM00345">
    <property type="entry name" value="HTH_GNTR"/>
    <property type="match status" value="1"/>
</dbReference>
<evidence type="ECO:0000256" key="2">
    <source>
        <dbReference type="ARBA" id="ARBA00023125"/>
    </source>
</evidence>
<dbReference type="EMBL" id="MBTA01000028">
    <property type="protein sequence ID" value="RKD13221.1"/>
    <property type="molecule type" value="Genomic_DNA"/>
</dbReference>
<sequence length="124" mass="14511">MEFSNNQAIYIQIAEFISDKIQSGELKDNEKIPSVRELAVELEVNPNTVMRAYEMLQQQDIIFTKRGMGFFVQVHSSDKIKSVRKQHFLKEELPEFFKKIKLLGIDFKEIETYYLNTINSESGN</sequence>
<proteinExistence type="predicted"/>
<dbReference type="Proteomes" id="UP000283433">
    <property type="component" value="Unassembled WGS sequence"/>
</dbReference>
<gene>
    <name evidence="5" type="ORF">BCY91_10385</name>
</gene>
<dbReference type="GO" id="GO:0003677">
    <property type="term" value="F:DNA binding"/>
    <property type="evidence" value="ECO:0007669"/>
    <property type="project" value="UniProtKB-KW"/>
</dbReference>
<dbReference type="Gene3D" id="1.10.287.100">
    <property type="match status" value="1"/>
</dbReference>
<dbReference type="RefSeq" id="WP_120182971.1">
    <property type="nucleotide sequence ID" value="NZ_MBTA01000028.1"/>
</dbReference>
<dbReference type="SUPFAM" id="SSF46785">
    <property type="entry name" value="Winged helix' DNA-binding domain"/>
    <property type="match status" value="1"/>
</dbReference>
<dbReference type="Pfam" id="PF00392">
    <property type="entry name" value="GntR"/>
    <property type="match status" value="1"/>
</dbReference>
<dbReference type="PANTHER" id="PTHR38445:SF10">
    <property type="entry name" value="GNTR-FAMILY TRANSCRIPTIONAL REGULATOR"/>
    <property type="match status" value="1"/>
</dbReference>
<evidence type="ECO:0000313" key="6">
    <source>
        <dbReference type="Proteomes" id="UP000283433"/>
    </source>
</evidence>
<dbReference type="Gene3D" id="1.10.10.10">
    <property type="entry name" value="Winged helix-like DNA-binding domain superfamily/Winged helix DNA-binding domain"/>
    <property type="match status" value="1"/>
</dbReference>
<dbReference type="CDD" id="cd07377">
    <property type="entry name" value="WHTH_GntR"/>
    <property type="match status" value="1"/>
</dbReference>
<keyword evidence="3" id="KW-0804">Transcription</keyword>
<protein>
    <submittedName>
        <fullName evidence="5">GntR family transcriptional regulator</fullName>
    </submittedName>
</protein>
<evidence type="ECO:0000259" key="4">
    <source>
        <dbReference type="PROSITE" id="PS50949"/>
    </source>
</evidence>
<dbReference type="InterPro" id="IPR000524">
    <property type="entry name" value="Tscrpt_reg_HTH_GntR"/>
</dbReference>
<reference evidence="5 6" key="1">
    <citation type="submission" date="2016-07" db="EMBL/GenBank/DDBJ databases">
        <title>Genome of Pelobium manganitolerans.</title>
        <authorList>
            <person name="Wu S."/>
            <person name="Wang G."/>
        </authorList>
    </citation>
    <scope>NUCLEOTIDE SEQUENCE [LARGE SCALE GENOMIC DNA]</scope>
    <source>
        <strain evidence="5 6">YS-25</strain>
    </source>
</reference>
<name>A0A419S2L2_9SPHI</name>
<evidence type="ECO:0000313" key="5">
    <source>
        <dbReference type="EMBL" id="RKD13221.1"/>
    </source>
</evidence>
<dbReference type="PROSITE" id="PS50949">
    <property type="entry name" value="HTH_GNTR"/>
    <property type="match status" value="1"/>
</dbReference>
<dbReference type="InterPro" id="IPR036390">
    <property type="entry name" value="WH_DNA-bd_sf"/>
</dbReference>